<proteinExistence type="predicted"/>
<organism evidence="2 3">
    <name type="scientific">Thermithiobacillus plumbiphilus</name>
    <dbReference type="NCBI Taxonomy" id="1729899"/>
    <lineage>
        <taxon>Bacteria</taxon>
        <taxon>Pseudomonadati</taxon>
        <taxon>Pseudomonadota</taxon>
        <taxon>Acidithiobacillia</taxon>
        <taxon>Acidithiobacillales</taxon>
        <taxon>Thermithiobacillaceae</taxon>
        <taxon>Thermithiobacillus</taxon>
    </lineage>
</organism>
<gene>
    <name evidence="2" type="ORF">WOB96_03060</name>
</gene>
<evidence type="ECO:0000313" key="3">
    <source>
        <dbReference type="Proteomes" id="UP001446205"/>
    </source>
</evidence>
<reference evidence="2 3" key="1">
    <citation type="submission" date="2024-04" db="EMBL/GenBank/DDBJ databases">
        <authorList>
            <person name="Abashina T."/>
            <person name="Shaikin A."/>
        </authorList>
    </citation>
    <scope>NUCLEOTIDE SEQUENCE [LARGE SCALE GENOMIC DNA]</scope>
    <source>
        <strain evidence="2 3">AAFK</strain>
    </source>
</reference>
<evidence type="ECO:0000313" key="2">
    <source>
        <dbReference type="EMBL" id="MEK8088738.1"/>
    </source>
</evidence>
<dbReference type="EMBL" id="JBBPCO010000002">
    <property type="protein sequence ID" value="MEK8088738.1"/>
    <property type="molecule type" value="Genomic_DNA"/>
</dbReference>
<keyword evidence="3" id="KW-1185">Reference proteome</keyword>
<comment type="caution">
    <text evidence="2">The sequence shown here is derived from an EMBL/GenBank/DDBJ whole genome shotgun (WGS) entry which is preliminary data.</text>
</comment>
<evidence type="ECO:0000256" key="1">
    <source>
        <dbReference type="SAM" id="MobiDB-lite"/>
    </source>
</evidence>
<dbReference type="RefSeq" id="WP_341369945.1">
    <property type="nucleotide sequence ID" value="NZ_JBBPCO010000002.1"/>
</dbReference>
<protein>
    <recommendedName>
        <fullName evidence="4">Transposase</fullName>
    </recommendedName>
</protein>
<evidence type="ECO:0008006" key="4">
    <source>
        <dbReference type="Google" id="ProtNLM"/>
    </source>
</evidence>
<feature type="region of interest" description="Disordered" evidence="1">
    <location>
        <begin position="30"/>
        <end position="54"/>
    </location>
</feature>
<dbReference type="Proteomes" id="UP001446205">
    <property type="component" value="Unassembled WGS sequence"/>
</dbReference>
<name>A0ABU9D8A8_9PROT</name>
<accession>A0ABU9D8A8</accession>
<sequence length="85" mass="9713">MGGYKRIYRIYRAMALNLRIKPKKRLVREKSAQLTAPDPLPGCWPGPTSNHALHSRPATKVLSPINVPGSARKIDYLPLKHRMRR</sequence>